<accession>A0A059B6A9</accession>
<protein>
    <submittedName>
        <fullName evidence="2">Uncharacterized protein</fullName>
    </submittedName>
</protein>
<reference evidence="2" key="1">
    <citation type="submission" date="2013-07" db="EMBL/GenBank/DDBJ databases">
        <title>The genome of Eucalyptus grandis.</title>
        <authorList>
            <person name="Schmutz J."/>
            <person name="Hayes R."/>
            <person name="Myburg A."/>
            <person name="Tuskan G."/>
            <person name="Grattapaglia D."/>
            <person name="Rokhsar D.S."/>
        </authorList>
    </citation>
    <scope>NUCLEOTIDE SEQUENCE</scope>
    <source>
        <tissue evidence="2">Leaf extractions</tissue>
    </source>
</reference>
<dbReference type="InParanoid" id="A0A059B6A9"/>
<organism evidence="2">
    <name type="scientific">Eucalyptus grandis</name>
    <name type="common">Flooded gum</name>
    <dbReference type="NCBI Taxonomy" id="71139"/>
    <lineage>
        <taxon>Eukaryota</taxon>
        <taxon>Viridiplantae</taxon>
        <taxon>Streptophyta</taxon>
        <taxon>Embryophyta</taxon>
        <taxon>Tracheophyta</taxon>
        <taxon>Spermatophyta</taxon>
        <taxon>Magnoliopsida</taxon>
        <taxon>eudicotyledons</taxon>
        <taxon>Gunneridae</taxon>
        <taxon>Pentapetalae</taxon>
        <taxon>rosids</taxon>
        <taxon>malvids</taxon>
        <taxon>Myrtales</taxon>
        <taxon>Myrtaceae</taxon>
        <taxon>Myrtoideae</taxon>
        <taxon>Eucalypteae</taxon>
        <taxon>Eucalyptus</taxon>
    </lineage>
</organism>
<gene>
    <name evidence="2" type="ORF">EUGRSUZ_H04463</name>
</gene>
<dbReference type="Gramene" id="KCW61757">
    <property type="protein sequence ID" value="KCW61757"/>
    <property type="gene ID" value="EUGRSUZ_H04463"/>
</dbReference>
<keyword evidence="1" id="KW-0812">Transmembrane</keyword>
<evidence type="ECO:0000313" key="2">
    <source>
        <dbReference type="EMBL" id="KCW61757.1"/>
    </source>
</evidence>
<dbReference type="AlphaFoldDB" id="A0A059B6A9"/>
<keyword evidence="1" id="KW-0472">Membrane</keyword>
<proteinExistence type="predicted"/>
<evidence type="ECO:0000256" key="1">
    <source>
        <dbReference type="SAM" id="Phobius"/>
    </source>
</evidence>
<feature type="transmembrane region" description="Helical" evidence="1">
    <location>
        <begin position="20"/>
        <end position="37"/>
    </location>
</feature>
<name>A0A059B6A9_EUCGR</name>
<keyword evidence="1" id="KW-1133">Transmembrane helix</keyword>
<sequence length="66" mass="8185">MFLKKNKKIIFIFQKIRKSLIIAFECFFSLKMYDFFLKSKKIMFKFLEVDIGLFQLHLFKAWISFF</sequence>
<dbReference type="EMBL" id="KK198760">
    <property type="protein sequence ID" value="KCW61757.1"/>
    <property type="molecule type" value="Genomic_DNA"/>
</dbReference>